<evidence type="ECO:0000256" key="7">
    <source>
        <dbReference type="ARBA" id="ARBA00093572"/>
    </source>
</evidence>
<comment type="caution">
    <text evidence="12">The sequence shown here is derived from an EMBL/GenBank/DDBJ whole genome shotgun (WGS) entry which is preliminary data.</text>
</comment>
<evidence type="ECO:0000256" key="8">
    <source>
        <dbReference type="RuleBase" id="RU363050"/>
    </source>
</evidence>
<comment type="subunit">
    <text evidence="7">Component of the gamma-tubulin ring complex (gTuRC) consisting of TUBGCP2, TUBGCP3, TUBGCP4, TUBGCP5 and TUBGCP6 and gamma-tubulin TUBG1 or TUBG2. TUBGCP2, TUBGCP3, TUBGCP4, TUBGCP5 and TUBGCP6 assemble in a 5:5:2:1:1 stoichiometry; each is associated with a gamma-tubulin, thereby arranging 14 gamma-tubulins in a helical manner. Gamma-tubulin at the first position is blocked by TUBGCP3 at the last position, allowing 13 protafilaments to grow into a microtubule. The gTuRC (via TUBGCP3 and TUBGCP6) interacts with ACTB and MZT1; the interactions form a luminal bridge that stabilizes the initial structure during complex assembly. The gTuRC (via TUBGCP2) interacts with MZT2A/MZT2B and CDK5RAP2 (via CM1 motif); the interactions play a role in gTuRC activation. Interacts with ATF5; the ATF5:PCNT:polyglutamylated tubulin (PGT) tripartite unites the mother centriole and the pericentriolar material (PCM) in the centrosome.</text>
</comment>
<dbReference type="GO" id="GO:0000278">
    <property type="term" value="P:mitotic cell cycle"/>
    <property type="evidence" value="ECO:0007669"/>
    <property type="project" value="TreeGrafter"/>
</dbReference>
<name>A0A9D4D207_DREPO</name>
<dbReference type="InterPro" id="IPR040457">
    <property type="entry name" value="GCP_C"/>
</dbReference>
<dbReference type="InterPro" id="IPR041470">
    <property type="entry name" value="GCP_N"/>
</dbReference>
<dbReference type="OrthoDB" id="2192946at2759"/>
<evidence type="ECO:0000313" key="13">
    <source>
        <dbReference type="Proteomes" id="UP000828390"/>
    </source>
</evidence>
<feature type="domain" description="Gamma tubulin complex component C-terminal" evidence="10">
    <location>
        <begin position="514"/>
        <end position="876"/>
    </location>
</feature>
<keyword evidence="13" id="KW-1185">Reference proteome</keyword>
<evidence type="ECO:0000256" key="4">
    <source>
        <dbReference type="ARBA" id="ARBA00022701"/>
    </source>
</evidence>
<feature type="region of interest" description="Disordered" evidence="9">
    <location>
        <begin position="894"/>
        <end position="940"/>
    </location>
</feature>
<dbReference type="PANTHER" id="PTHR19302">
    <property type="entry name" value="GAMMA TUBULIN COMPLEX PROTEIN"/>
    <property type="match status" value="1"/>
</dbReference>
<keyword evidence="3 8" id="KW-0963">Cytoplasm</keyword>
<evidence type="ECO:0000256" key="2">
    <source>
        <dbReference type="ARBA" id="ARBA00010337"/>
    </source>
</evidence>
<reference evidence="12" key="2">
    <citation type="submission" date="2020-11" db="EMBL/GenBank/DDBJ databases">
        <authorList>
            <person name="McCartney M.A."/>
            <person name="Auch B."/>
            <person name="Kono T."/>
            <person name="Mallez S."/>
            <person name="Becker A."/>
            <person name="Gohl D.M."/>
            <person name="Silverstein K.A.T."/>
            <person name="Koren S."/>
            <person name="Bechman K.B."/>
            <person name="Herman A."/>
            <person name="Abrahante J.E."/>
            <person name="Garbe J."/>
        </authorList>
    </citation>
    <scope>NUCLEOTIDE SEQUENCE</scope>
    <source>
        <strain evidence="12">Duluth1</strain>
        <tissue evidence="12">Whole animal</tissue>
    </source>
</reference>
<evidence type="ECO:0000256" key="6">
    <source>
        <dbReference type="ARBA" id="ARBA00093403"/>
    </source>
</evidence>
<comment type="similarity">
    <text evidence="2 8">Belongs to the TUBGCP family.</text>
</comment>
<dbReference type="GO" id="GO:0000922">
    <property type="term" value="C:spindle pole"/>
    <property type="evidence" value="ECO:0007669"/>
    <property type="project" value="InterPro"/>
</dbReference>
<keyword evidence="4 8" id="KW-0493">Microtubule</keyword>
<dbReference type="InterPro" id="IPR042241">
    <property type="entry name" value="GCP_C_sf"/>
</dbReference>
<evidence type="ECO:0000256" key="3">
    <source>
        <dbReference type="ARBA" id="ARBA00022490"/>
    </source>
</evidence>
<dbReference type="GO" id="GO:0051225">
    <property type="term" value="P:spindle assembly"/>
    <property type="evidence" value="ECO:0007669"/>
    <property type="project" value="TreeGrafter"/>
</dbReference>
<reference evidence="12" key="1">
    <citation type="journal article" date="2019" name="bioRxiv">
        <title>The Genome of the Zebra Mussel, Dreissena polymorpha: A Resource for Invasive Species Research.</title>
        <authorList>
            <person name="McCartney M.A."/>
            <person name="Auch B."/>
            <person name="Kono T."/>
            <person name="Mallez S."/>
            <person name="Zhang Y."/>
            <person name="Obille A."/>
            <person name="Becker A."/>
            <person name="Abrahante J.E."/>
            <person name="Garbe J."/>
            <person name="Badalamenti J.P."/>
            <person name="Herman A."/>
            <person name="Mangelson H."/>
            <person name="Liachko I."/>
            <person name="Sullivan S."/>
            <person name="Sone E.D."/>
            <person name="Koren S."/>
            <person name="Silverstein K.A.T."/>
            <person name="Beckman K.B."/>
            <person name="Gohl D.M."/>
        </authorList>
    </citation>
    <scope>NUCLEOTIDE SEQUENCE</scope>
    <source>
        <strain evidence="12">Duluth1</strain>
        <tissue evidence="12">Whole animal</tissue>
    </source>
</reference>
<comment type="function">
    <text evidence="6">Component of the gamma-tubulin ring complex (gTuRC) which mediates microtubule nucleation. The gTuRC regulates the minus-end nucleation of alpha-beta tubulin heterodimers that grow into microtubule protafilaments, a critical step in centrosome duplication and spindle formation. Plays a role in neuronal migration.</text>
</comment>
<dbReference type="EMBL" id="JAIWYP010000011">
    <property type="protein sequence ID" value="KAH3736429.1"/>
    <property type="molecule type" value="Genomic_DNA"/>
</dbReference>
<feature type="compositionally biased region" description="Low complexity" evidence="9">
    <location>
        <begin position="894"/>
        <end position="914"/>
    </location>
</feature>
<organism evidence="12 13">
    <name type="scientific">Dreissena polymorpha</name>
    <name type="common">Zebra mussel</name>
    <name type="synonym">Mytilus polymorpha</name>
    <dbReference type="NCBI Taxonomy" id="45954"/>
    <lineage>
        <taxon>Eukaryota</taxon>
        <taxon>Metazoa</taxon>
        <taxon>Spiralia</taxon>
        <taxon>Lophotrochozoa</taxon>
        <taxon>Mollusca</taxon>
        <taxon>Bivalvia</taxon>
        <taxon>Autobranchia</taxon>
        <taxon>Heteroconchia</taxon>
        <taxon>Euheterodonta</taxon>
        <taxon>Imparidentia</taxon>
        <taxon>Neoheterodontei</taxon>
        <taxon>Myida</taxon>
        <taxon>Dreissenoidea</taxon>
        <taxon>Dreissenidae</taxon>
        <taxon>Dreissena</taxon>
    </lineage>
</organism>
<dbReference type="GO" id="GO:0005874">
    <property type="term" value="C:microtubule"/>
    <property type="evidence" value="ECO:0007669"/>
    <property type="project" value="UniProtKB-KW"/>
</dbReference>
<evidence type="ECO:0000256" key="1">
    <source>
        <dbReference type="ARBA" id="ARBA00004300"/>
    </source>
</evidence>
<dbReference type="AlphaFoldDB" id="A0A9D4D207"/>
<dbReference type="GO" id="GO:0005813">
    <property type="term" value="C:centrosome"/>
    <property type="evidence" value="ECO:0007669"/>
    <property type="project" value="UniProtKB-SubCell"/>
</dbReference>
<dbReference type="Proteomes" id="UP000828390">
    <property type="component" value="Unassembled WGS sequence"/>
</dbReference>
<evidence type="ECO:0000259" key="10">
    <source>
        <dbReference type="Pfam" id="PF04130"/>
    </source>
</evidence>
<evidence type="ECO:0000256" key="9">
    <source>
        <dbReference type="SAM" id="MobiDB-lite"/>
    </source>
</evidence>
<dbReference type="GO" id="GO:0007020">
    <property type="term" value="P:microtubule nucleation"/>
    <property type="evidence" value="ECO:0007669"/>
    <property type="project" value="InterPro"/>
</dbReference>
<dbReference type="GO" id="GO:0051321">
    <property type="term" value="P:meiotic cell cycle"/>
    <property type="evidence" value="ECO:0007669"/>
    <property type="project" value="TreeGrafter"/>
</dbReference>
<dbReference type="Gene3D" id="1.20.120.1900">
    <property type="entry name" value="Gamma-tubulin complex, C-terminal domain"/>
    <property type="match status" value="1"/>
</dbReference>
<dbReference type="GO" id="GO:0031122">
    <property type="term" value="P:cytoplasmic microtubule organization"/>
    <property type="evidence" value="ECO:0007669"/>
    <property type="project" value="TreeGrafter"/>
</dbReference>
<feature type="domain" description="Gamma tubulin complex component protein N-terminal" evidence="11">
    <location>
        <begin position="221"/>
        <end position="511"/>
    </location>
</feature>
<accession>A0A9D4D207</accession>
<dbReference type="GO" id="GO:0043015">
    <property type="term" value="F:gamma-tubulin binding"/>
    <property type="evidence" value="ECO:0007669"/>
    <property type="project" value="InterPro"/>
</dbReference>
<dbReference type="Pfam" id="PF17681">
    <property type="entry name" value="GCP_N_terminal"/>
    <property type="match status" value="1"/>
</dbReference>
<evidence type="ECO:0000259" key="11">
    <source>
        <dbReference type="Pfam" id="PF17681"/>
    </source>
</evidence>
<evidence type="ECO:0000313" key="12">
    <source>
        <dbReference type="EMBL" id="KAH3736429.1"/>
    </source>
</evidence>
<dbReference type="PANTHER" id="PTHR19302:SF13">
    <property type="entry name" value="GAMMA-TUBULIN COMPLEX COMPONENT 2"/>
    <property type="match status" value="1"/>
</dbReference>
<dbReference type="InterPro" id="IPR007259">
    <property type="entry name" value="GCP"/>
</dbReference>
<dbReference type="Pfam" id="PF04130">
    <property type="entry name" value="GCP_C_terminal"/>
    <property type="match status" value="1"/>
</dbReference>
<comment type="subcellular location">
    <subcellularLocation>
        <location evidence="1">Cytoplasm</location>
        <location evidence="1">Cytoskeleton</location>
        <location evidence="1">Microtubule organizing center</location>
        <location evidence="1">Centrosome</location>
    </subcellularLocation>
</comment>
<gene>
    <name evidence="12" type="ORF">DPMN_042992</name>
</gene>
<feature type="compositionally biased region" description="Polar residues" evidence="9">
    <location>
        <begin position="931"/>
        <end position="940"/>
    </location>
</feature>
<keyword evidence="5 8" id="KW-0206">Cytoskeleton</keyword>
<sequence>MSEFKVHHHVSELMNQLSVRSTDTVGAEVYTEMLLKNTTPYITTNVSANQAKRKIAESTKTPIEFMAKYDDLKSKNVRDLDTLVFFLSKLEDEHQVKEVLETIFKEHAEAIGATTAPHDIPTQLLAPGSKYTPQNLLEIQMQLKKLKEGPAFSQVTTSEILRKALRERPIQRNVNVPHQPDWLFQRPALTMDFIVGVDGPTDSNIVPLGSLPTMMQEHAILDDLLCCLQGIEGKYILARALTERYAPKEFMIDQSLDASLQEMVKRILPLASNYSTVVRFIEEKSAFEYGLVNHALSSAMRTLIKDYMVLVAQLEQQLRHGSLSLQKLWFYIQPSIKTLDIMASVSNSINRGECIGGAVLSLLHEKTSSFIGDVKGQELCLYLTQSACVPYLEILEKWIYKGTITDPYSEFLVVENVTIQKEKLQEEYNDDYWEHHYTICRERIPVFLEQMADKILNTGKYLNVVRQCGRDVQCPSAEEIVYTLKEKKYYEHIERAYSYASKLLLDLLMEEKELLARIRSIKHYFLLDKGDFIVQFMDMTEDEMKQDLENIHCVRLESLLELALRTSTANVDPYKDDLKVDLLQYDLITQMFTILSIETNLEGDYKRYRSDPTDLHLSGLESFTFDYVVKWPVSLVLNRKALTRYQMLFRHLFYTKHVERQLCSVWVGNKTAKMYSIQSARWYSAAFALRQRMLNFVQNFEYYMMFEVVEPSWHVFQTNMNTVSNVDDVLGFHSDFLNNCLKDCMLTNPQLLKIVHKLMMVCVTFSNFIQKMHIDIKRLGHTTEVQMDALVGDKHPRDFADKGKSSEKHKQKAKVLSEHVDDLVRNENFERTIANFDANFSRLLLELLDRIMEFSQSNDGVKLLNILYRLDFNGFYTERLEALSAERAAALNTSTHSSESGSTSSWPTTTFTTTRPENVRYVPGKHYSRQGPPSSTGSVG</sequence>
<proteinExistence type="inferred from homology"/>
<evidence type="ECO:0000256" key="5">
    <source>
        <dbReference type="ARBA" id="ARBA00023212"/>
    </source>
</evidence>
<dbReference type="FunFam" id="1.20.120.1900:FF:000002">
    <property type="entry name" value="Gamma-tubulin complex component"/>
    <property type="match status" value="1"/>
</dbReference>
<protein>
    <recommendedName>
        <fullName evidence="8">Gamma-tubulin complex component</fullName>
    </recommendedName>
</protein>
<dbReference type="GO" id="GO:0051011">
    <property type="term" value="F:microtubule minus-end binding"/>
    <property type="evidence" value="ECO:0007669"/>
    <property type="project" value="TreeGrafter"/>
</dbReference>
<dbReference type="GO" id="GO:0000930">
    <property type="term" value="C:gamma-tubulin complex"/>
    <property type="evidence" value="ECO:0007669"/>
    <property type="project" value="TreeGrafter"/>
</dbReference>